<feature type="compositionally biased region" description="Low complexity" evidence="1">
    <location>
        <begin position="120"/>
        <end position="138"/>
    </location>
</feature>
<dbReference type="InParanoid" id="A0A165JPW9"/>
<accession>A0A165JPW9</accession>
<keyword evidence="3" id="KW-1185">Reference proteome</keyword>
<protein>
    <submittedName>
        <fullName evidence="2">Uncharacterized protein</fullName>
    </submittedName>
</protein>
<reference evidence="2 3" key="1">
    <citation type="journal article" date="2016" name="Mol. Biol. Evol.">
        <title>Comparative Genomics of Early-Diverging Mushroom-Forming Fungi Provides Insights into the Origins of Lignocellulose Decay Capabilities.</title>
        <authorList>
            <person name="Nagy L.G."/>
            <person name="Riley R."/>
            <person name="Tritt A."/>
            <person name="Adam C."/>
            <person name="Daum C."/>
            <person name="Floudas D."/>
            <person name="Sun H."/>
            <person name="Yadav J.S."/>
            <person name="Pangilinan J."/>
            <person name="Larsson K.H."/>
            <person name="Matsuura K."/>
            <person name="Barry K."/>
            <person name="Labutti K."/>
            <person name="Kuo R."/>
            <person name="Ohm R.A."/>
            <person name="Bhattacharya S.S."/>
            <person name="Shirouzu T."/>
            <person name="Yoshinaga Y."/>
            <person name="Martin F.M."/>
            <person name="Grigoriev I.V."/>
            <person name="Hibbett D.S."/>
        </authorList>
    </citation>
    <scope>NUCLEOTIDE SEQUENCE [LARGE SCALE GENOMIC DNA]</scope>
    <source>
        <strain evidence="2 3">HHB12733</strain>
    </source>
</reference>
<proteinExistence type="predicted"/>
<feature type="region of interest" description="Disordered" evidence="1">
    <location>
        <begin position="120"/>
        <end position="158"/>
    </location>
</feature>
<dbReference type="AlphaFoldDB" id="A0A165JPW9"/>
<dbReference type="STRING" id="1353952.A0A165JPW9"/>
<dbReference type="EMBL" id="KV423918">
    <property type="protein sequence ID" value="KZT62122.1"/>
    <property type="molecule type" value="Genomic_DNA"/>
</dbReference>
<evidence type="ECO:0000256" key="1">
    <source>
        <dbReference type="SAM" id="MobiDB-lite"/>
    </source>
</evidence>
<name>A0A165JPW9_9BASI</name>
<evidence type="ECO:0000313" key="2">
    <source>
        <dbReference type="EMBL" id="KZT62122.1"/>
    </source>
</evidence>
<gene>
    <name evidence="2" type="ORF">CALCODRAFT_490293</name>
</gene>
<sequence length="158" mass="18222">MPRNDKILVSVEREKDGFYNHILGEHRWGTFLKKCPKENEGRVSTIFYSTYGHDRDVQRHGWRQKWIESSWFDDGYCEPFVQPYPRPAYTTDVPEHCRPIPAPRLDGTRPMVGTTEWIAATVSDDTASRASTSSSSTNDSKKRRNKKNPGRLGSLNYV</sequence>
<evidence type="ECO:0000313" key="3">
    <source>
        <dbReference type="Proteomes" id="UP000076842"/>
    </source>
</evidence>
<organism evidence="2 3">
    <name type="scientific">Calocera cornea HHB12733</name>
    <dbReference type="NCBI Taxonomy" id="1353952"/>
    <lineage>
        <taxon>Eukaryota</taxon>
        <taxon>Fungi</taxon>
        <taxon>Dikarya</taxon>
        <taxon>Basidiomycota</taxon>
        <taxon>Agaricomycotina</taxon>
        <taxon>Dacrymycetes</taxon>
        <taxon>Dacrymycetales</taxon>
        <taxon>Dacrymycetaceae</taxon>
        <taxon>Calocera</taxon>
    </lineage>
</organism>
<dbReference type="OrthoDB" id="3243413at2759"/>
<dbReference type="Proteomes" id="UP000076842">
    <property type="component" value="Unassembled WGS sequence"/>
</dbReference>